<dbReference type="OrthoDB" id="9121382at2"/>
<accession>A0A4Y9T8S7</accession>
<protein>
    <submittedName>
        <fullName evidence="1">Uncharacterized protein</fullName>
    </submittedName>
</protein>
<organism evidence="1 2">
    <name type="scientific">Massilia horti</name>
    <dbReference type="NCBI Taxonomy" id="2562153"/>
    <lineage>
        <taxon>Bacteria</taxon>
        <taxon>Pseudomonadati</taxon>
        <taxon>Pseudomonadota</taxon>
        <taxon>Betaproteobacteria</taxon>
        <taxon>Burkholderiales</taxon>
        <taxon>Oxalobacteraceae</taxon>
        <taxon>Telluria group</taxon>
        <taxon>Massilia</taxon>
    </lineage>
</organism>
<reference evidence="1 2" key="1">
    <citation type="submission" date="2019-03" db="EMBL/GenBank/DDBJ databases">
        <title>Draft genome of Massilia hortus sp. nov., a novel bacterial species of the Oxalobacteraceae family.</title>
        <authorList>
            <person name="Peta V."/>
            <person name="Raths R."/>
            <person name="Bucking H."/>
        </authorList>
    </citation>
    <scope>NUCLEOTIDE SEQUENCE [LARGE SCALE GENOMIC DNA]</scope>
    <source>
        <strain evidence="1 2">ONC3</strain>
    </source>
</reference>
<name>A0A4Y9T8S7_9BURK</name>
<evidence type="ECO:0000313" key="2">
    <source>
        <dbReference type="Proteomes" id="UP000297258"/>
    </source>
</evidence>
<proteinExistence type="predicted"/>
<comment type="caution">
    <text evidence="1">The sequence shown here is derived from an EMBL/GenBank/DDBJ whole genome shotgun (WGS) entry which is preliminary data.</text>
</comment>
<sequence>MPIVSGINRKSSHLYRLGFEAPFRESRGRAFIRALNWYTGVGKTYNAACFALQLFLNEQVVPVFLAPLHSIVTGFASEVRRHLCPDRFSDAIEDAVRDHGGIVPIYRLYSREYHFNDRTFFQAVLLLEEWLRDQPQVYAALEKDLTQKRRRAGASAASLAMQLAECRSKCNVCLKSELHSLTPTSDDYEAEKTRYDKAADKVLSMANRITRKVIDLEVRSRYHGLRHRFMATPVVSDMVRRLYPLQAFAEKPGLIIGTAAKAATSLTALLYNEADERCKWVSYDSVFEFAYKLNMTGNPMARAIAPQKQRMRVVTFIDEEEDSYWYLFDQHKSVVNPQGRNDLNEVNADFHKFFDLTWPFAFEHGGNRALARKVFDNLSAFSHVSVEFERLLNYERVSKNTAFIVLERQIDILRQILSADFPDVSQQFINEELTEVYQKLIAKNDAHAGFQRFRQKAHVLNKVRDFVRGLPRNAREDDYTVFRRLRNLLFDKKFFLMSRSSYGEMLDQPSQTFFNASSSVMTNDYLGRLELLADTGDQTIRLEFRDRGLKKNAFTLLHYVRFVLLIAEVLDDNNPDYKVEFEKDDEKRYPDLYRFARDVRGLFKLHNHQDDLDDQALATDAVGDDFFFSGVKRIICMEESHRQALEYNTAHDIALSLSIVSLRDTPEEDLRNLLGECNGIYLLSATGGLQPCSSGAFNQRRLKTILKDIGGAYFPMTPEELAIVAAKAEEQRIRRRREVHIVDDSLLNYQFPASHSFAGMFSKFVQALPFEGKHRYDRMSRYKEQEVRGLVASLDRLLSTELRSAMCLCLSMQWARNCLIGLAQSTPFVRQLDHAGHHFVVDPMMLPQYGSANASEKIHIVLYAAGQFKKRDPSQTGWAQSIDEVGQFSDDLLQALDVTDKKILLWTAYRSAARGVNFITTRHDKQFDFELIYLVNSPFYNRHTRPGTRGFHIESFQSLIQVLNDRPQGANTMNRAQFIYEYSRHRWSILEREHYIDLCRTIFQALGRVERCPDNFIERQEIYVDVEVAKIVHLGTCYANELVQRASATQIAVLKKITEYNRHTGLFLNDEERRQHAFNSLRLAEEFRRYTKELAASFRTSAEARRTWEAMFDERMVTDQKAYIAHLGKNGFPQGFCDALYFRTPSWTSLYSRNMEVHGKHQRIITDSGDGTATYDWVASLAPAGLLRELNAPFSNLHRFAKGFPDKSTNSRFVLVPQPWFVTDIIKGYLAEREFIHFTKREFGLDLEANEGAGSFKLVNVINHPHAAEIYQKFDFYIEVAGKVLLAIDVKNWTRLTDHLNKKELERDAKAKQRRLAELFPDHVVHALYINLYGAHKHALRRHPVSGAISFMSMYVQGSSSRRTPWIPNANLSAAMLWSGE</sequence>
<dbReference type="Proteomes" id="UP000297258">
    <property type="component" value="Unassembled WGS sequence"/>
</dbReference>
<dbReference type="EMBL" id="SPUM01000012">
    <property type="protein sequence ID" value="TFW35286.1"/>
    <property type="molecule type" value="Genomic_DNA"/>
</dbReference>
<evidence type="ECO:0000313" key="1">
    <source>
        <dbReference type="EMBL" id="TFW35286.1"/>
    </source>
</evidence>
<gene>
    <name evidence="1" type="ORF">E4O92_02300</name>
</gene>
<keyword evidence="2" id="KW-1185">Reference proteome</keyword>
<dbReference type="RefSeq" id="WP_135188135.1">
    <property type="nucleotide sequence ID" value="NZ_SPUM01000012.1"/>
</dbReference>